<evidence type="ECO:0000313" key="3">
    <source>
        <dbReference type="RefSeq" id="XP_038977414.1"/>
    </source>
</evidence>
<dbReference type="PANTHER" id="PTHR33223">
    <property type="entry name" value="CCHC-TYPE DOMAIN-CONTAINING PROTEIN"/>
    <property type="match status" value="1"/>
</dbReference>
<evidence type="ECO:0000313" key="2">
    <source>
        <dbReference type="Proteomes" id="UP000228380"/>
    </source>
</evidence>
<dbReference type="InterPro" id="IPR005162">
    <property type="entry name" value="Retrotrans_gag_dom"/>
</dbReference>
<evidence type="ECO:0000259" key="1">
    <source>
        <dbReference type="Pfam" id="PF03732"/>
    </source>
</evidence>
<name>A0A8B9A1X8_PHODC</name>
<keyword evidence="2" id="KW-1185">Reference proteome</keyword>
<dbReference type="KEGG" id="pda:120107956"/>
<feature type="domain" description="Retrotransposon gag" evidence="1">
    <location>
        <begin position="69"/>
        <end position="164"/>
    </location>
</feature>
<dbReference type="GeneID" id="120107956"/>
<dbReference type="RefSeq" id="XP_038977414.1">
    <property type="nucleotide sequence ID" value="XM_039121486.1"/>
</dbReference>
<dbReference type="OrthoDB" id="690704at2759"/>
<organism evidence="2 3">
    <name type="scientific">Phoenix dactylifera</name>
    <name type="common">Date palm</name>
    <dbReference type="NCBI Taxonomy" id="42345"/>
    <lineage>
        <taxon>Eukaryota</taxon>
        <taxon>Viridiplantae</taxon>
        <taxon>Streptophyta</taxon>
        <taxon>Embryophyta</taxon>
        <taxon>Tracheophyta</taxon>
        <taxon>Spermatophyta</taxon>
        <taxon>Magnoliopsida</taxon>
        <taxon>Liliopsida</taxon>
        <taxon>Arecaceae</taxon>
        <taxon>Coryphoideae</taxon>
        <taxon>Phoeniceae</taxon>
        <taxon>Phoenix</taxon>
    </lineage>
</organism>
<dbReference type="PANTHER" id="PTHR33223:SF11">
    <property type="entry name" value="ELEMENT PROTEIN, PUTATIVE-RELATED"/>
    <property type="match status" value="1"/>
</dbReference>
<accession>A0A8B9A1X8</accession>
<sequence length="211" mass="25215">MAQLLQQQQQMQLAAQPVQLMDSYYKRFHRLNPPTFDGGSDPMIAEIWIRKMEKMYKLLQFSEEVKVRLAIFMLRGSAESWWTAMETAYEVNGMAWRDFKRVFYAKYFSDSVRQRKQNEFLSLTQSEHMTVLDNANRFDELGRFCPQFMEDDISRANRFKQGLRYGIRFRTSLQLITSYMDILDRALKVEAELKRSNRERADLMRSRLARS</sequence>
<proteinExistence type="predicted"/>
<dbReference type="Pfam" id="PF03732">
    <property type="entry name" value="Retrotrans_gag"/>
    <property type="match status" value="1"/>
</dbReference>
<protein>
    <submittedName>
        <fullName evidence="3">Uncharacterized protein LOC120107956</fullName>
    </submittedName>
</protein>
<dbReference type="AlphaFoldDB" id="A0A8B9A1X8"/>
<gene>
    <name evidence="3" type="primary">LOC120107956</name>
</gene>
<dbReference type="Proteomes" id="UP000228380">
    <property type="component" value="Unplaced"/>
</dbReference>
<reference evidence="3" key="1">
    <citation type="submission" date="2025-08" db="UniProtKB">
        <authorList>
            <consortium name="RefSeq"/>
        </authorList>
    </citation>
    <scope>IDENTIFICATION</scope>
    <source>
        <tissue evidence="3">Young leaves</tissue>
    </source>
</reference>